<protein>
    <submittedName>
        <fullName evidence="1">Uncharacterized protein</fullName>
    </submittedName>
</protein>
<organism evidence="1 2">
    <name type="scientific">Pseudomonas capsici</name>
    <dbReference type="NCBI Taxonomy" id="2810614"/>
    <lineage>
        <taxon>Bacteria</taxon>
        <taxon>Pseudomonadati</taxon>
        <taxon>Pseudomonadota</taxon>
        <taxon>Gammaproteobacteria</taxon>
        <taxon>Pseudomonadales</taxon>
        <taxon>Pseudomonadaceae</taxon>
        <taxon>Pseudomonas</taxon>
    </lineage>
</organism>
<reference evidence="1 2" key="1">
    <citation type="submission" date="2022-10" db="EMBL/GenBank/DDBJ databases">
        <title>Characterization of Pseudomonas capsici strains from pepper and tomato in Georgia.</title>
        <authorList>
            <person name="Zhao M."/>
            <person name="Dutta B."/>
        </authorList>
    </citation>
    <scope>NUCLEOTIDE SEQUENCE [LARGE SCALE GENOMIC DNA]</scope>
    <source>
        <strain evidence="1 2">Pc20-5</strain>
    </source>
</reference>
<dbReference type="RefSeq" id="WP_263943456.1">
    <property type="nucleotide sequence ID" value="NZ_JAOXMH010000028.1"/>
</dbReference>
<name>A0ABT3C395_9PSED</name>
<evidence type="ECO:0000313" key="2">
    <source>
        <dbReference type="Proteomes" id="UP001207294"/>
    </source>
</evidence>
<accession>A0ABT3C395</accession>
<evidence type="ECO:0000313" key="1">
    <source>
        <dbReference type="EMBL" id="MCV4379558.1"/>
    </source>
</evidence>
<dbReference type="EMBL" id="JAOXML010000029">
    <property type="protein sequence ID" value="MCV4379558.1"/>
    <property type="molecule type" value="Genomic_DNA"/>
</dbReference>
<dbReference type="Proteomes" id="UP001207294">
    <property type="component" value="Unassembled WGS sequence"/>
</dbReference>
<sequence>MFPNILSDEPSVTANSIRFIANRNIDKELELKNLIFSAKHIDRYPFSSLSGEAFMCYLITCLTWTKLDVGLVNSPQFKSRLNQNLKSVLELLSLKDQSIVVLSSLEEELCAIIK</sequence>
<keyword evidence="2" id="KW-1185">Reference proteome</keyword>
<gene>
    <name evidence="1" type="ORF">OH718_23440</name>
</gene>
<comment type="caution">
    <text evidence="1">The sequence shown here is derived from an EMBL/GenBank/DDBJ whole genome shotgun (WGS) entry which is preliminary data.</text>
</comment>
<proteinExistence type="predicted"/>